<dbReference type="RefSeq" id="WP_167240305.1">
    <property type="nucleotide sequence ID" value="NZ_WHJF01000134.1"/>
</dbReference>
<reference evidence="2 3" key="1">
    <citation type="submission" date="2019-10" db="EMBL/GenBank/DDBJ databases">
        <title>Taxonomy of Antarctic Massilia spp.: description of Massilia rubra sp. nov., Massilia aquatica sp. nov., Massilia mucilaginosa sp. nov., Massilia frigida sp. nov. isolated from streams, lakes and regoliths.</title>
        <authorList>
            <person name="Holochova P."/>
            <person name="Sedlacek I."/>
            <person name="Kralova S."/>
            <person name="Maslanova I."/>
            <person name="Busse H.-J."/>
            <person name="Stankova E."/>
            <person name="Vrbovska V."/>
            <person name="Kovarovic V."/>
            <person name="Bartak M."/>
            <person name="Svec P."/>
            <person name="Pantucek R."/>
        </authorList>
    </citation>
    <scope>NUCLEOTIDE SEQUENCE [LARGE SCALE GENOMIC DNA]</scope>
    <source>
        <strain evidence="2 3">CCM 8694</strain>
    </source>
</reference>
<comment type="caution">
    <text evidence="2">The sequence shown here is derived from an EMBL/GenBank/DDBJ whole genome shotgun (WGS) entry which is preliminary data.</text>
</comment>
<accession>A0ABX0N2Z8</accession>
<evidence type="ECO:0000313" key="2">
    <source>
        <dbReference type="EMBL" id="NHZ66425.1"/>
    </source>
</evidence>
<dbReference type="Proteomes" id="UP000610594">
    <property type="component" value="Unassembled WGS sequence"/>
</dbReference>
<gene>
    <name evidence="2" type="ORF">F1735_29740</name>
</gene>
<keyword evidence="3" id="KW-1185">Reference proteome</keyword>
<name>A0ABX0N2Z8_9BURK</name>
<protein>
    <recommendedName>
        <fullName evidence="1">Rap1a immunity protein domain-containing protein</fullName>
    </recommendedName>
</protein>
<feature type="domain" description="Rap1a immunity protein" evidence="1">
    <location>
        <begin position="83"/>
        <end position="153"/>
    </location>
</feature>
<sequence length="160" mass="17109">MTTDAYDPTQRKRSGLSTRACLPPTSGRGVIGSLIWMCVAGAAVFGQASAISATLSNPSVVTGEQLLRNFMGPPRENDDPFLKGADVIKHQTARGYINGVRDASEGVQWCFTGTLWKELNDDVASALKKLTPAQLKGPAAPLVIKVLHERFPCASVRNSP</sequence>
<proteinExistence type="predicted"/>
<dbReference type="EMBL" id="WHJF01000134">
    <property type="protein sequence ID" value="NHZ66425.1"/>
    <property type="molecule type" value="Genomic_DNA"/>
</dbReference>
<evidence type="ECO:0000313" key="3">
    <source>
        <dbReference type="Proteomes" id="UP000610594"/>
    </source>
</evidence>
<evidence type="ECO:0000259" key="1">
    <source>
        <dbReference type="Pfam" id="PF18602"/>
    </source>
</evidence>
<dbReference type="Pfam" id="PF18602">
    <property type="entry name" value="Rap1a"/>
    <property type="match status" value="1"/>
</dbReference>
<dbReference type="Gene3D" id="1.10.890.40">
    <property type="match status" value="1"/>
</dbReference>
<dbReference type="InterPro" id="IPR041238">
    <property type="entry name" value="Rap1a"/>
</dbReference>
<organism evidence="2 3">
    <name type="scientific">Massilia genomosp. 1</name>
    <dbReference type="NCBI Taxonomy" id="2609280"/>
    <lineage>
        <taxon>Bacteria</taxon>
        <taxon>Pseudomonadati</taxon>
        <taxon>Pseudomonadota</taxon>
        <taxon>Betaproteobacteria</taxon>
        <taxon>Burkholderiales</taxon>
        <taxon>Oxalobacteraceae</taxon>
        <taxon>Telluria group</taxon>
        <taxon>Massilia</taxon>
    </lineage>
</organism>